<evidence type="ECO:0000313" key="2">
    <source>
        <dbReference type="Proteomes" id="UP000198785"/>
    </source>
</evidence>
<protein>
    <recommendedName>
        <fullName evidence="3">Inhibitor I9 domain-containing protein</fullName>
    </recommendedName>
</protein>
<reference evidence="1 2" key="1">
    <citation type="submission" date="2016-10" db="EMBL/GenBank/DDBJ databases">
        <authorList>
            <person name="de Groot N.N."/>
        </authorList>
    </citation>
    <scope>NUCLEOTIDE SEQUENCE [LARGE SCALE GENOMIC DNA]</scope>
    <source>
        <strain evidence="1 2">DSM 22789</strain>
    </source>
</reference>
<sequence>MKSIVKLGFIFLLGMLVFAACTTMKKKDSLVTEQDEQNMNRTLIIMYDSAVGNEALMQAVERYHAELVHNYEAIHGIAITLPAKGDIAEGINYFKNVEGVLTVEQDQKMSIDAIRK</sequence>
<evidence type="ECO:0000313" key="1">
    <source>
        <dbReference type="EMBL" id="SFT09331.1"/>
    </source>
</evidence>
<gene>
    <name evidence="1" type="ORF">SAMN05660206_111111</name>
</gene>
<keyword evidence="2" id="KW-1185">Reference proteome</keyword>
<dbReference type="OrthoDB" id="710223at2"/>
<evidence type="ECO:0008006" key="3">
    <source>
        <dbReference type="Google" id="ProtNLM"/>
    </source>
</evidence>
<dbReference type="AlphaFoldDB" id="A0A1I6V6J4"/>
<dbReference type="SUPFAM" id="SSF54897">
    <property type="entry name" value="Protease propeptides/inhibitors"/>
    <property type="match status" value="1"/>
</dbReference>
<dbReference type="PROSITE" id="PS51257">
    <property type="entry name" value="PROKAR_LIPOPROTEIN"/>
    <property type="match status" value="1"/>
</dbReference>
<dbReference type="RefSeq" id="WP_093366970.1">
    <property type="nucleotide sequence ID" value="NZ_FOZZ01000011.1"/>
</dbReference>
<organism evidence="1 2">
    <name type="scientific">Sphingobacterium wenxiniae</name>
    <dbReference type="NCBI Taxonomy" id="683125"/>
    <lineage>
        <taxon>Bacteria</taxon>
        <taxon>Pseudomonadati</taxon>
        <taxon>Bacteroidota</taxon>
        <taxon>Sphingobacteriia</taxon>
        <taxon>Sphingobacteriales</taxon>
        <taxon>Sphingobacteriaceae</taxon>
        <taxon>Sphingobacterium</taxon>
    </lineage>
</organism>
<dbReference type="Gene3D" id="3.30.70.80">
    <property type="entry name" value="Peptidase S8 propeptide/proteinase inhibitor I9"/>
    <property type="match status" value="1"/>
</dbReference>
<name>A0A1I6V6J4_9SPHI</name>
<dbReference type="InterPro" id="IPR037045">
    <property type="entry name" value="S8pro/Inhibitor_I9_sf"/>
</dbReference>
<accession>A0A1I6V6J4</accession>
<proteinExistence type="predicted"/>
<dbReference type="EMBL" id="FOZZ01000011">
    <property type="protein sequence ID" value="SFT09331.1"/>
    <property type="molecule type" value="Genomic_DNA"/>
</dbReference>
<dbReference type="Proteomes" id="UP000198785">
    <property type="component" value="Unassembled WGS sequence"/>
</dbReference>